<dbReference type="SUPFAM" id="SSF81324">
    <property type="entry name" value="Voltage-gated potassium channels"/>
    <property type="match status" value="1"/>
</dbReference>
<dbReference type="GO" id="GO:0001508">
    <property type="term" value="P:action potential"/>
    <property type="evidence" value="ECO:0007669"/>
    <property type="project" value="TreeGrafter"/>
</dbReference>
<dbReference type="InterPro" id="IPR013099">
    <property type="entry name" value="K_chnl_dom"/>
</dbReference>
<evidence type="ECO:0000313" key="10">
    <source>
        <dbReference type="Proteomes" id="UP000711407"/>
    </source>
</evidence>
<comment type="caution">
    <text evidence="9">The sequence shown here is derived from an EMBL/GenBank/DDBJ whole genome shotgun (WGS) entry which is preliminary data.</text>
</comment>
<keyword evidence="4" id="KW-1133">Transmembrane helix</keyword>
<evidence type="ECO:0000256" key="1">
    <source>
        <dbReference type="ARBA" id="ARBA00004141"/>
    </source>
</evidence>
<protein>
    <submittedName>
        <fullName evidence="9">Potassium channel family protein</fullName>
    </submittedName>
</protein>
<gene>
    <name evidence="9" type="ORF">K8V47_00735</name>
</gene>
<evidence type="ECO:0000256" key="3">
    <source>
        <dbReference type="ARBA" id="ARBA00022692"/>
    </source>
</evidence>
<dbReference type="Gene3D" id="1.10.287.70">
    <property type="match status" value="1"/>
</dbReference>
<evidence type="ECO:0000313" key="9">
    <source>
        <dbReference type="EMBL" id="HJE38280.1"/>
    </source>
</evidence>
<keyword evidence="3" id="KW-0812">Transmembrane</keyword>
<evidence type="ECO:0000259" key="8">
    <source>
        <dbReference type="Pfam" id="PF07885"/>
    </source>
</evidence>
<dbReference type="Gene3D" id="1.20.120.350">
    <property type="entry name" value="Voltage-gated potassium channels. Chain C"/>
    <property type="match status" value="1"/>
</dbReference>
<dbReference type="InterPro" id="IPR027359">
    <property type="entry name" value="Volt_channel_dom_sf"/>
</dbReference>
<evidence type="ECO:0000256" key="2">
    <source>
        <dbReference type="ARBA" id="ARBA00022448"/>
    </source>
</evidence>
<evidence type="ECO:0000256" key="6">
    <source>
        <dbReference type="ARBA" id="ARBA00023136"/>
    </source>
</evidence>
<dbReference type="AlphaFoldDB" id="A0A4Q0U832"/>
<organism evidence="9 10">
    <name type="scientific">Candidatus Amulumruptor caecigallinarius</name>
    <dbReference type="NCBI Taxonomy" id="2109911"/>
    <lineage>
        <taxon>Bacteria</taxon>
        <taxon>Pseudomonadati</taxon>
        <taxon>Bacteroidota</taxon>
        <taxon>Bacteroidia</taxon>
        <taxon>Bacteroidales</taxon>
        <taxon>Muribaculaceae</taxon>
        <taxon>Candidatus Amulumruptor</taxon>
    </lineage>
</organism>
<proteinExistence type="predicted"/>
<dbReference type="EMBL" id="DYXT01000006">
    <property type="protein sequence ID" value="HJE38280.1"/>
    <property type="molecule type" value="Genomic_DNA"/>
</dbReference>
<dbReference type="PANTHER" id="PTHR11537:SF254">
    <property type="entry name" value="POTASSIUM VOLTAGE-GATED CHANNEL PROTEIN SHAB"/>
    <property type="match status" value="1"/>
</dbReference>
<dbReference type="PANTHER" id="PTHR11537">
    <property type="entry name" value="VOLTAGE-GATED POTASSIUM CHANNEL"/>
    <property type="match status" value="1"/>
</dbReference>
<dbReference type="InterPro" id="IPR028325">
    <property type="entry name" value="VG_K_chnl"/>
</dbReference>
<evidence type="ECO:0000256" key="4">
    <source>
        <dbReference type="ARBA" id="ARBA00022989"/>
    </source>
</evidence>
<keyword evidence="7 9" id="KW-0407">Ion channel</keyword>
<dbReference type="Proteomes" id="UP000711407">
    <property type="component" value="Unassembled WGS sequence"/>
</dbReference>
<accession>A0A4Q0U832</accession>
<comment type="subcellular location">
    <subcellularLocation>
        <location evidence="1">Membrane</location>
        <topology evidence="1">Multi-pass membrane protein</topology>
    </subcellularLocation>
</comment>
<dbReference type="Pfam" id="PF07885">
    <property type="entry name" value="Ion_trans_2"/>
    <property type="match status" value="1"/>
</dbReference>
<sequence length="259" mass="29437">MPSLPRHSYYRFTTVQTRITGILNATVLILSVLLILFISVDTFQGIPFLENHAYMTFQFWVCMVFMAVFFIEMSFAKSKWRYIRRRWIFLLLSIPALNIINLLNLELDAETVYFLRFIPLARGGLAIAIIVGFLTHNRMASVFASYTAILVLVVYFCSLIIFEREQPVNPQIPDYPTALWFSCMVVTTLGCDISPVTVIGKVLQIVLSAMGTIMFPLFTVFITSTVMRLRQQRAGKAAAQHHAAPPPQQLQQQPPSHPS</sequence>
<feature type="domain" description="Potassium channel" evidence="8">
    <location>
        <begin position="149"/>
        <end position="226"/>
    </location>
</feature>
<reference evidence="9" key="1">
    <citation type="journal article" date="2021" name="PeerJ">
        <title>Extensive microbial diversity within the chicken gut microbiome revealed by metagenomics and culture.</title>
        <authorList>
            <person name="Gilroy R."/>
            <person name="Ravi A."/>
            <person name="Getino M."/>
            <person name="Pursley I."/>
            <person name="Horton D.L."/>
            <person name="Alikhan N.F."/>
            <person name="Baker D."/>
            <person name="Gharbi K."/>
            <person name="Hall N."/>
            <person name="Watson M."/>
            <person name="Adriaenssens E.M."/>
            <person name="Foster-Nyarko E."/>
            <person name="Jarju S."/>
            <person name="Secka A."/>
            <person name="Antonio M."/>
            <person name="Oren A."/>
            <person name="Chaudhuri R.R."/>
            <person name="La Ragione R."/>
            <person name="Hildebrand F."/>
            <person name="Pallen M.J."/>
        </authorList>
    </citation>
    <scope>NUCLEOTIDE SEQUENCE</scope>
    <source>
        <strain evidence="9">4100</strain>
    </source>
</reference>
<keyword evidence="2" id="KW-0813">Transport</keyword>
<dbReference type="GO" id="GO:0005249">
    <property type="term" value="F:voltage-gated potassium channel activity"/>
    <property type="evidence" value="ECO:0007669"/>
    <property type="project" value="InterPro"/>
</dbReference>
<keyword evidence="5" id="KW-0406">Ion transport</keyword>
<evidence type="ECO:0000256" key="5">
    <source>
        <dbReference type="ARBA" id="ARBA00023065"/>
    </source>
</evidence>
<keyword evidence="6" id="KW-0472">Membrane</keyword>
<reference evidence="9" key="2">
    <citation type="submission" date="2021-09" db="EMBL/GenBank/DDBJ databases">
        <authorList>
            <person name="Gilroy R."/>
        </authorList>
    </citation>
    <scope>NUCLEOTIDE SEQUENCE</scope>
    <source>
        <strain evidence="9">4100</strain>
    </source>
</reference>
<dbReference type="GO" id="GO:0008076">
    <property type="term" value="C:voltage-gated potassium channel complex"/>
    <property type="evidence" value="ECO:0007669"/>
    <property type="project" value="InterPro"/>
</dbReference>
<name>A0A4Q0U832_9BACT</name>
<evidence type="ECO:0000256" key="7">
    <source>
        <dbReference type="ARBA" id="ARBA00023303"/>
    </source>
</evidence>